<evidence type="ECO:0000256" key="3">
    <source>
        <dbReference type="SAM" id="Phobius"/>
    </source>
</evidence>
<accession>A0ABN1QU98</accession>
<keyword evidence="3" id="KW-0812">Transmembrane</keyword>
<comment type="caution">
    <text evidence="4">The sequence shown here is derived from an EMBL/GenBank/DDBJ whole genome shotgun (WGS) entry which is preliminary data.</text>
</comment>
<sequence>MRDFLIVLSGANREVLKDVPAERTKFVGIGGAVLTTSVLATISMWFALSSALGVSAAAAVPMALLWGLAILGLDRWLVTSIPAEGRRRVRLALPRIAMALLLGFVISTPLVLQIFRAEIDTQITVIQQRETDAFLRNLKTGDGGQDVEYWRAEVAKHQRTITSNGDEPTDPAKDEKVVSLTGQRNEAQKTADKHYKEWQCQLYGGSGCTVEGAGPLADASERAYRKAAGLVTSLDQQIENRKKELTATDRKSKATRLQEAQEALPKAKEQLDTALSRQNALQQRFDAETGTSGGILLRLQALNEITGGDMTLAVTRILLFLLFLLFECLPVLVKLMQSPGNYDKLLEIESRNQLRKARLLRQGAGPGGPDRPREEPRARRPRRDDDFSVHSVWRRDQPQDPVDDVLKTRSAPPPEQPQPPRPPAEEEQRPWSEPEERIPSPTSLDHLVLKEMEDLRFGRKSGAPAEGADLDLFGDEKF</sequence>
<keyword evidence="5" id="KW-1185">Reference proteome</keyword>
<keyword evidence="1" id="KW-0175">Coiled coil</keyword>
<feature type="transmembrane region" description="Helical" evidence="3">
    <location>
        <begin position="26"/>
        <end position="48"/>
    </location>
</feature>
<reference evidence="4 5" key="1">
    <citation type="journal article" date="2019" name="Int. J. Syst. Evol. Microbiol.">
        <title>The Global Catalogue of Microorganisms (GCM) 10K type strain sequencing project: providing services to taxonomists for standard genome sequencing and annotation.</title>
        <authorList>
            <consortium name="The Broad Institute Genomics Platform"/>
            <consortium name="The Broad Institute Genome Sequencing Center for Infectious Disease"/>
            <person name="Wu L."/>
            <person name="Ma J."/>
        </authorList>
    </citation>
    <scope>NUCLEOTIDE SEQUENCE [LARGE SCALE GENOMIC DNA]</scope>
    <source>
        <strain evidence="4 5">JCM 10696</strain>
    </source>
</reference>
<evidence type="ECO:0008006" key="6">
    <source>
        <dbReference type="Google" id="ProtNLM"/>
    </source>
</evidence>
<proteinExistence type="predicted"/>
<feature type="compositionally biased region" description="Pro residues" evidence="2">
    <location>
        <begin position="411"/>
        <end position="422"/>
    </location>
</feature>
<feature type="transmembrane region" description="Helical" evidence="3">
    <location>
        <begin position="93"/>
        <end position="115"/>
    </location>
</feature>
<dbReference type="Proteomes" id="UP001500665">
    <property type="component" value="Unassembled WGS sequence"/>
</dbReference>
<feature type="region of interest" description="Disordered" evidence="2">
    <location>
        <begin position="360"/>
        <end position="478"/>
    </location>
</feature>
<dbReference type="EMBL" id="BAAAHH010000007">
    <property type="protein sequence ID" value="GAA0947575.1"/>
    <property type="molecule type" value="Genomic_DNA"/>
</dbReference>
<protein>
    <recommendedName>
        <fullName evidence="6">DUF4407 domain-containing protein</fullName>
    </recommendedName>
</protein>
<feature type="compositionally biased region" description="Basic and acidic residues" evidence="2">
    <location>
        <begin position="447"/>
        <end position="457"/>
    </location>
</feature>
<evidence type="ECO:0000313" key="5">
    <source>
        <dbReference type="Proteomes" id="UP001500665"/>
    </source>
</evidence>
<keyword evidence="3" id="KW-1133">Transmembrane helix</keyword>
<feature type="compositionally biased region" description="Acidic residues" evidence="2">
    <location>
        <begin position="468"/>
        <end position="478"/>
    </location>
</feature>
<dbReference type="RefSeq" id="WP_344239739.1">
    <property type="nucleotide sequence ID" value="NZ_BAAAHH010000007.1"/>
</dbReference>
<dbReference type="Pfam" id="PF14362">
    <property type="entry name" value="DUF4407"/>
    <property type="match status" value="1"/>
</dbReference>
<feature type="transmembrane region" description="Helical" evidence="3">
    <location>
        <begin position="54"/>
        <end position="73"/>
    </location>
</feature>
<name>A0ABN1QU98_9ACTN</name>
<feature type="compositionally biased region" description="Basic and acidic residues" evidence="2">
    <location>
        <begin position="370"/>
        <end position="398"/>
    </location>
</feature>
<evidence type="ECO:0000313" key="4">
    <source>
        <dbReference type="EMBL" id="GAA0947575.1"/>
    </source>
</evidence>
<dbReference type="InterPro" id="IPR025519">
    <property type="entry name" value="DUF4407"/>
</dbReference>
<evidence type="ECO:0000256" key="2">
    <source>
        <dbReference type="SAM" id="MobiDB-lite"/>
    </source>
</evidence>
<organism evidence="4 5">
    <name type="scientific">Actinocorallia libanotica</name>
    <dbReference type="NCBI Taxonomy" id="46162"/>
    <lineage>
        <taxon>Bacteria</taxon>
        <taxon>Bacillati</taxon>
        <taxon>Actinomycetota</taxon>
        <taxon>Actinomycetes</taxon>
        <taxon>Streptosporangiales</taxon>
        <taxon>Thermomonosporaceae</taxon>
        <taxon>Actinocorallia</taxon>
    </lineage>
</organism>
<evidence type="ECO:0000256" key="1">
    <source>
        <dbReference type="SAM" id="Coils"/>
    </source>
</evidence>
<keyword evidence="3" id="KW-0472">Membrane</keyword>
<feature type="compositionally biased region" description="Basic and acidic residues" evidence="2">
    <location>
        <begin position="423"/>
        <end position="438"/>
    </location>
</feature>
<gene>
    <name evidence="4" type="ORF">GCM10009550_23160</name>
</gene>
<feature type="coiled-coil region" evidence="1">
    <location>
        <begin position="250"/>
        <end position="284"/>
    </location>
</feature>